<evidence type="ECO:0000256" key="2">
    <source>
        <dbReference type="ARBA" id="ARBA00022692"/>
    </source>
</evidence>
<evidence type="ECO:0000256" key="5">
    <source>
        <dbReference type="SAM" id="MobiDB-lite"/>
    </source>
</evidence>
<dbReference type="GO" id="GO:0030150">
    <property type="term" value="P:protein import into mitochondrial matrix"/>
    <property type="evidence" value="ECO:0007669"/>
    <property type="project" value="TreeGrafter"/>
</dbReference>
<proteinExistence type="predicted"/>
<evidence type="ECO:0000256" key="1">
    <source>
        <dbReference type="ARBA" id="ARBA00004141"/>
    </source>
</evidence>
<dbReference type="OrthoDB" id="159299at2759"/>
<accession>A0A8C9VPM6</accession>
<dbReference type="GeneTree" id="ENSGT00390000001094"/>
<evidence type="ECO:0000313" key="7">
    <source>
        <dbReference type="Proteomes" id="UP000694397"/>
    </source>
</evidence>
<reference evidence="6" key="2">
    <citation type="submission" date="2025-08" db="UniProtKB">
        <authorList>
            <consortium name="Ensembl"/>
        </authorList>
    </citation>
    <scope>IDENTIFICATION</scope>
</reference>
<organism evidence="6 7">
    <name type="scientific">Scleropages formosus</name>
    <name type="common">Asian bonytongue</name>
    <name type="synonym">Osteoglossum formosum</name>
    <dbReference type="NCBI Taxonomy" id="113540"/>
    <lineage>
        <taxon>Eukaryota</taxon>
        <taxon>Metazoa</taxon>
        <taxon>Chordata</taxon>
        <taxon>Craniata</taxon>
        <taxon>Vertebrata</taxon>
        <taxon>Euteleostomi</taxon>
        <taxon>Actinopterygii</taxon>
        <taxon>Neopterygii</taxon>
        <taxon>Teleostei</taxon>
        <taxon>Osteoglossocephala</taxon>
        <taxon>Osteoglossomorpha</taxon>
        <taxon>Osteoglossiformes</taxon>
        <taxon>Osteoglossidae</taxon>
        <taxon>Scleropages</taxon>
    </lineage>
</organism>
<dbReference type="Pfam" id="PF02466">
    <property type="entry name" value="Tim17"/>
    <property type="match status" value="1"/>
</dbReference>
<dbReference type="GO" id="GO:0005744">
    <property type="term" value="C:TIM23 mitochondrial import inner membrane translocase complex"/>
    <property type="evidence" value="ECO:0007669"/>
    <property type="project" value="TreeGrafter"/>
</dbReference>
<dbReference type="Proteomes" id="UP000694397">
    <property type="component" value="Chromosome 3"/>
</dbReference>
<feature type="region of interest" description="Disordered" evidence="5">
    <location>
        <begin position="62"/>
        <end position="93"/>
    </location>
</feature>
<feature type="compositionally biased region" description="Polar residues" evidence="5">
    <location>
        <begin position="68"/>
        <end position="85"/>
    </location>
</feature>
<dbReference type="PANTHER" id="PTHR15371:SF39">
    <property type="entry name" value="MITOCHONDRIAL IMPORT INNER MEMBRANE TRANSLOCASE SUBUNIT TIM23"/>
    <property type="match status" value="1"/>
</dbReference>
<sequence>LFDRILDLRYHGGKRTRRRDAVAGPGRGAAPAVADERALALPERGPAARGAAGQRVGAARGCGEVQGAGSNWPSSPSGASVSQVAQDAPSPWTAPLTLEPSLFPGAAFGTLGGLRTGLRATRDLPWSRPRNVQILNMVMKQGGSWANTLGCVALLCSVCGVAVEKAGGAEDDINTVAAGTLAGALFKSRGGLRRVGLKGSAWDGPGDGLWNGSRIWMGPRTGPRLIRGTEDFDLC</sequence>
<keyword evidence="7" id="KW-1185">Reference proteome</keyword>
<comment type="subcellular location">
    <subcellularLocation>
        <location evidence="1">Membrane</location>
        <topology evidence="1">Multi-pass membrane protein</topology>
    </subcellularLocation>
</comment>
<dbReference type="GO" id="GO:0008320">
    <property type="term" value="F:protein transmembrane transporter activity"/>
    <property type="evidence" value="ECO:0007669"/>
    <property type="project" value="TreeGrafter"/>
</dbReference>
<evidence type="ECO:0000256" key="4">
    <source>
        <dbReference type="ARBA" id="ARBA00023136"/>
    </source>
</evidence>
<dbReference type="Ensembl" id="ENSSFOT00015050051.1">
    <property type="protein sequence ID" value="ENSSFOP00015063211.1"/>
    <property type="gene ID" value="ENSSFOG00015025416.1"/>
</dbReference>
<evidence type="ECO:0000313" key="6">
    <source>
        <dbReference type="Ensembl" id="ENSSFOP00015063211.1"/>
    </source>
</evidence>
<keyword evidence="3" id="KW-1133">Transmembrane helix</keyword>
<dbReference type="AlphaFoldDB" id="A0A8C9VPM6"/>
<dbReference type="InterPro" id="IPR045238">
    <property type="entry name" value="Tim23-like"/>
</dbReference>
<keyword evidence="2" id="KW-0812">Transmembrane</keyword>
<protein>
    <submittedName>
        <fullName evidence="6">Translocase of inner mitochondrial membrane 23 homolog a (yeast)</fullName>
    </submittedName>
</protein>
<dbReference type="PANTHER" id="PTHR15371">
    <property type="entry name" value="TIM23"/>
    <property type="match status" value="1"/>
</dbReference>
<feature type="region of interest" description="Disordered" evidence="5">
    <location>
        <begin position="13"/>
        <end position="33"/>
    </location>
</feature>
<keyword evidence="4" id="KW-0472">Membrane</keyword>
<reference evidence="6" key="3">
    <citation type="submission" date="2025-09" db="UniProtKB">
        <authorList>
            <consortium name="Ensembl"/>
        </authorList>
    </citation>
    <scope>IDENTIFICATION</scope>
</reference>
<feature type="compositionally biased region" description="Low complexity" evidence="5">
    <location>
        <begin position="22"/>
        <end position="33"/>
    </location>
</feature>
<evidence type="ECO:0000256" key="3">
    <source>
        <dbReference type="ARBA" id="ARBA00022989"/>
    </source>
</evidence>
<reference evidence="6 7" key="1">
    <citation type="submission" date="2019-04" db="EMBL/GenBank/DDBJ databases">
        <authorList>
            <consortium name="Wellcome Sanger Institute Data Sharing"/>
        </authorList>
    </citation>
    <scope>NUCLEOTIDE SEQUENCE [LARGE SCALE GENOMIC DNA]</scope>
</reference>
<name>A0A8C9VPM6_SCLFO</name>